<accession>A0A0N5C027</accession>
<dbReference type="STRING" id="174720.A0A0N5C027"/>
<dbReference type="Gene3D" id="3.30.710.10">
    <property type="entry name" value="Potassium Channel Kv1.1, Chain A"/>
    <property type="match status" value="1"/>
</dbReference>
<proteinExistence type="predicted"/>
<protein>
    <submittedName>
        <fullName evidence="4">Speckle-type POZ protein-like (inferred by orthology to a human protein)</fullName>
    </submittedName>
</protein>
<dbReference type="InterPro" id="IPR008974">
    <property type="entry name" value="TRAF-like"/>
</dbReference>
<dbReference type="InterPro" id="IPR000210">
    <property type="entry name" value="BTB/POZ_dom"/>
</dbReference>
<dbReference type="InterPro" id="IPR011333">
    <property type="entry name" value="SKP1/BTB/POZ_sf"/>
</dbReference>
<dbReference type="PROSITE" id="PS50144">
    <property type="entry name" value="MATH"/>
    <property type="match status" value="1"/>
</dbReference>
<dbReference type="Gene3D" id="2.60.210.10">
    <property type="entry name" value="Apoptosis, Tumor Necrosis Factor Receptor Associated Protein 2, Chain A"/>
    <property type="match status" value="1"/>
</dbReference>
<dbReference type="GO" id="GO:0030163">
    <property type="term" value="P:protein catabolic process"/>
    <property type="evidence" value="ECO:0007669"/>
    <property type="project" value="UniProtKB-ARBA"/>
</dbReference>
<dbReference type="PROSITE" id="PS50097">
    <property type="entry name" value="BTB"/>
    <property type="match status" value="1"/>
</dbReference>
<dbReference type="Gene3D" id="1.25.40.420">
    <property type="match status" value="1"/>
</dbReference>
<feature type="domain" description="MATH" evidence="2">
    <location>
        <begin position="21"/>
        <end position="152"/>
    </location>
</feature>
<evidence type="ECO:0000313" key="3">
    <source>
        <dbReference type="Proteomes" id="UP000046392"/>
    </source>
</evidence>
<reference evidence="4" key="1">
    <citation type="submission" date="2017-02" db="UniProtKB">
        <authorList>
            <consortium name="WormBaseParasite"/>
        </authorList>
    </citation>
    <scope>IDENTIFICATION</scope>
</reference>
<feature type="domain" description="BTB" evidence="1">
    <location>
        <begin position="205"/>
        <end position="272"/>
    </location>
</feature>
<dbReference type="Pfam" id="PF00651">
    <property type="entry name" value="BTB"/>
    <property type="match status" value="1"/>
</dbReference>
<dbReference type="SMART" id="SM00061">
    <property type="entry name" value="MATH"/>
    <property type="match status" value="1"/>
</dbReference>
<dbReference type="SMART" id="SM00225">
    <property type="entry name" value="BTB"/>
    <property type="match status" value="1"/>
</dbReference>
<organism evidence="3 4">
    <name type="scientific">Strongyloides papillosus</name>
    <name type="common">Intestinal threadworm</name>
    <dbReference type="NCBI Taxonomy" id="174720"/>
    <lineage>
        <taxon>Eukaryota</taxon>
        <taxon>Metazoa</taxon>
        <taxon>Ecdysozoa</taxon>
        <taxon>Nematoda</taxon>
        <taxon>Chromadorea</taxon>
        <taxon>Rhabditida</taxon>
        <taxon>Tylenchina</taxon>
        <taxon>Panagrolaimomorpha</taxon>
        <taxon>Strongyloidoidea</taxon>
        <taxon>Strongyloididae</taxon>
        <taxon>Strongyloides</taxon>
    </lineage>
</organism>
<evidence type="ECO:0000259" key="2">
    <source>
        <dbReference type="PROSITE" id="PS50144"/>
    </source>
</evidence>
<dbReference type="SUPFAM" id="SSF54695">
    <property type="entry name" value="POZ domain"/>
    <property type="match status" value="1"/>
</dbReference>
<dbReference type="Pfam" id="PF22486">
    <property type="entry name" value="MATH_2"/>
    <property type="match status" value="1"/>
</dbReference>
<keyword evidence="3" id="KW-1185">Reference proteome</keyword>
<name>A0A0N5C027_STREA</name>
<evidence type="ECO:0000259" key="1">
    <source>
        <dbReference type="PROSITE" id="PS50097"/>
    </source>
</evidence>
<sequence>MVHETYKPSDVFYTNQTDVNNFKHKYTIQNFSLRSEMTGEKIISPTFVIGGKERSEWRLEIYPNGDDEDSKEYVSVYLELLKPEKAKAKFRFSILNDKEEEKNVYDCKWAYEFDRNNVNYGLGFSKFVKRDLLLDESNGLLVNGCLVIFCKAEIIDLRTENHSNLETVDSKTENRDNPETSINISIPQSKLSLDFGNMFDSPLFYDCVIKVEDTEIQVHKAILAVRSPAFYDIFNSTSEESQTNIIEIKDFNAEVVKKMLKYIYKDEVSDIKYMANEIFEIANKYKLDRLKAFSEQSMCNSLSVENVLERFALSDKYPTEGLKERCEEFILKNLEVLIETSEWKKFVFVHPLLLESLFLKSLNIS</sequence>
<dbReference type="Proteomes" id="UP000046392">
    <property type="component" value="Unplaced"/>
</dbReference>
<dbReference type="AlphaFoldDB" id="A0A0N5C027"/>
<dbReference type="SUPFAM" id="SSF49599">
    <property type="entry name" value="TRAF domain-like"/>
    <property type="match status" value="1"/>
</dbReference>
<dbReference type="WBParaSite" id="SPAL_0001136000.1">
    <property type="protein sequence ID" value="SPAL_0001136000.1"/>
    <property type="gene ID" value="SPAL_0001136000"/>
</dbReference>
<dbReference type="PANTHER" id="PTHR24413">
    <property type="entry name" value="SPECKLE-TYPE POZ PROTEIN"/>
    <property type="match status" value="1"/>
</dbReference>
<dbReference type="InterPro" id="IPR002083">
    <property type="entry name" value="MATH/TRAF_dom"/>
</dbReference>
<evidence type="ECO:0000313" key="4">
    <source>
        <dbReference type="WBParaSite" id="SPAL_0001136000.1"/>
    </source>
</evidence>